<dbReference type="Pfam" id="PF03816">
    <property type="entry name" value="LytR_cpsA_psr"/>
    <property type="match status" value="1"/>
</dbReference>
<keyword evidence="6" id="KW-1185">Reference proteome</keyword>
<feature type="region of interest" description="Disordered" evidence="2">
    <location>
        <begin position="406"/>
        <end position="479"/>
    </location>
</feature>
<accession>A0ABX1C284</accession>
<keyword evidence="3" id="KW-1133">Transmembrane helix</keyword>
<dbReference type="EMBL" id="JAATEN010000017">
    <property type="protein sequence ID" value="NJQ02718.1"/>
    <property type="molecule type" value="Genomic_DNA"/>
</dbReference>
<feature type="compositionally biased region" description="Low complexity" evidence="2">
    <location>
        <begin position="432"/>
        <end position="470"/>
    </location>
</feature>
<gene>
    <name evidence="5" type="ORF">HCK00_19775</name>
</gene>
<feature type="domain" description="Cell envelope-related transcriptional attenuator" evidence="4">
    <location>
        <begin position="168"/>
        <end position="322"/>
    </location>
</feature>
<proteinExistence type="inferred from homology"/>
<feature type="transmembrane region" description="Helical" evidence="3">
    <location>
        <begin position="87"/>
        <end position="110"/>
    </location>
</feature>
<dbReference type="InterPro" id="IPR004474">
    <property type="entry name" value="LytR_CpsA_psr"/>
</dbReference>
<dbReference type="NCBIfam" id="TIGR00350">
    <property type="entry name" value="lytR_cpsA_psr"/>
    <property type="match status" value="1"/>
</dbReference>
<organism evidence="5 6">
    <name type="scientific">Streptomyces zingiberis</name>
    <dbReference type="NCBI Taxonomy" id="2053010"/>
    <lineage>
        <taxon>Bacteria</taxon>
        <taxon>Bacillati</taxon>
        <taxon>Actinomycetota</taxon>
        <taxon>Actinomycetes</taxon>
        <taxon>Kitasatosporales</taxon>
        <taxon>Streptomycetaceae</taxon>
        <taxon>Streptomyces</taxon>
    </lineage>
</organism>
<evidence type="ECO:0000313" key="5">
    <source>
        <dbReference type="EMBL" id="NJQ02718.1"/>
    </source>
</evidence>
<dbReference type="PANTHER" id="PTHR33392">
    <property type="entry name" value="POLYISOPRENYL-TEICHOIC ACID--PEPTIDOGLYCAN TEICHOIC ACID TRANSFERASE TAGU"/>
    <property type="match status" value="1"/>
</dbReference>
<dbReference type="PANTHER" id="PTHR33392:SF6">
    <property type="entry name" value="POLYISOPRENYL-TEICHOIC ACID--PEPTIDOGLYCAN TEICHOIC ACID TRANSFERASE TAGU"/>
    <property type="match status" value="1"/>
</dbReference>
<comment type="similarity">
    <text evidence="1">Belongs to the LytR/CpsA/Psr (LCP) family.</text>
</comment>
<keyword evidence="3" id="KW-0812">Transmembrane</keyword>
<evidence type="ECO:0000313" key="6">
    <source>
        <dbReference type="Proteomes" id="UP000695264"/>
    </source>
</evidence>
<dbReference type="Proteomes" id="UP000695264">
    <property type="component" value="Unassembled WGS sequence"/>
</dbReference>
<sequence length="479" mass="50612">MAENRQGTRTTKWPHPPSSPVTGGSPRGTPLPPPEAVRDGSTVTDTATPSAEPESGPADSGPPQPGPPAEAAAEDGEPGPIRRRRRWLRWTAVGAAVTVLAAAGTAWTLYERLDANIRTDPEISRELDRHAADRPASVVREAVNILLIGSDDRGGGNARYGRDSGTQRSDTTMLLHLSADRSHATAVSIPRDLMVDVPACTKPDGSRTAPQFAQFNWAFQFGGAACTIRTVEELTGVRMDHHVIVDFTGFRKMVDAIGGVEFCLEEPVDDDEAHVKLPAGPQTLDGEEALGYVRARYSLGDGTDTARMTRQQEFLATVMEQLRAKGTLQNPAELYALLDAATSSLTTDSGLASLGSLYELAESVRGLPEDGIRFLTVPRQPYHLNVNRDELVQPDASELFEELRNDLPVTAGGEGTENEEDRGEDPGERPEATAGSGADGASTPGPTSDGPAASPSGSATPPGSSPTATAEAGKRPLCG</sequence>
<reference evidence="5 6" key="1">
    <citation type="submission" date="2020-03" db="EMBL/GenBank/DDBJ databases">
        <title>WGS of actinomycetes isolated from Thailand.</title>
        <authorList>
            <person name="Thawai C."/>
        </authorList>
    </citation>
    <scope>NUCLEOTIDE SEQUENCE [LARGE SCALE GENOMIC DNA]</scope>
    <source>
        <strain evidence="5 6">PLAI 1-29</strain>
    </source>
</reference>
<feature type="compositionally biased region" description="Polar residues" evidence="2">
    <location>
        <begin position="1"/>
        <end position="11"/>
    </location>
</feature>
<dbReference type="Gene3D" id="3.40.630.190">
    <property type="entry name" value="LCP protein"/>
    <property type="match status" value="1"/>
</dbReference>
<name>A0ABX1C284_9ACTN</name>
<evidence type="ECO:0000256" key="3">
    <source>
        <dbReference type="SAM" id="Phobius"/>
    </source>
</evidence>
<evidence type="ECO:0000256" key="1">
    <source>
        <dbReference type="ARBA" id="ARBA00006068"/>
    </source>
</evidence>
<keyword evidence="3" id="KW-0472">Membrane</keyword>
<feature type="region of interest" description="Disordered" evidence="2">
    <location>
        <begin position="1"/>
        <end position="81"/>
    </location>
</feature>
<comment type="caution">
    <text evidence="5">The sequence shown here is derived from an EMBL/GenBank/DDBJ whole genome shotgun (WGS) entry which is preliminary data.</text>
</comment>
<protein>
    <submittedName>
        <fullName evidence="5">LCP family protein</fullName>
    </submittedName>
</protein>
<evidence type="ECO:0000259" key="4">
    <source>
        <dbReference type="Pfam" id="PF03816"/>
    </source>
</evidence>
<dbReference type="InterPro" id="IPR050922">
    <property type="entry name" value="LytR/CpsA/Psr_CW_biosynth"/>
</dbReference>
<evidence type="ECO:0000256" key="2">
    <source>
        <dbReference type="SAM" id="MobiDB-lite"/>
    </source>
</evidence>